<dbReference type="EMBL" id="LJFS01000011">
    <property type="protein sequence ID" value="KPG34282.1"/>
    <property type="molecule type" value="Genomic_DNA"/>
</dbReference>
<dbReference type="GeneID" id="45762572"/>
<dbReference type="Proteomes" id="UP000037843">
    <property type="component" value="Unassembled WGS sequence"/>
</dbReference>
<keyword evidence="1" id="KW-0472">Membrane</keyword>
<protein>
    <submittedName>
        <fullName evidence="2">Uncharacterized protein</fullName>
    </submittedName>
</protein>
<keyword evidence="1" id="KW-0812">Transmembrane</keyword>
<name>A0A7V8RWK6_9MYCO</name>
<evidence type="ECO:0000313" key="5">
    <source>
        <dbReference type="Proteomes" id="UP000037962"/>
    </source>
</evidence>
<evidence type="ECO:0000313" key="3">
    <source>
        <dbReference type="EMBL" id="KPG34282.1"/>
    </source>
</evidence>
<accession>A0A7V8RWK6</accession>
<evidence type="ECO:0000256" key="1">
    <source>
        <dbReference type="SAM" id="Phobius"/>
    </source>
</evidence>
<organism evidence="2 4">
    <name type="scientific">Mycobacteroides immunogenum</name>
    <dbReference type="NCBI Taxonomy" id="83262"/>
    <lineage>
        <taxon>Bacteria</taxon>
        <taxon>Bacillati</taxon>
        <taxon>Actinomycetota</taxon>
        <taxon>Actinomycetes</taxon>
        <taxon>Mycobacteriales</taxon>
        <taxon>Mycobacteriaceae</taxon>
        <taxon>Mycobacteroides</taxon>
    </lineage>
</organism>
<sequence length="110" mass="11841">MGKWILVGLLGLSGLSLLSEYPLWGAVMLAAAGLIAFFSVRSSGGSRSYSMPTRPGQLSAARYDSREEISNAERDAARMVRAAQEGAEEQGQSALRAAMTFLSQETRWLA</sequence>
<keyword evidence="1" id="KW-1133">Transmembrane helix</keyword>
<dbReference type="RefSeq" id="WP_043077342.1">
    <property type="nucleotide sequence ID" value="NZ_CP011530.1"/>
</dbReference>
<dbReference type="EMBL" id="LJFO01000006">
    <property type="protein sequence ID" value="KPG11255.1"/>
    <property type="molecule type" value="Genomic_DNA"/>
</dbReference>
<reference evidence="4 5" key="1">
    <citation type="submission" date="2015-09" db="EMBL/GenBank/DDBJ databases">
        <title>Genome Sequences of Mycobacterium immunogenum Isolates, Recuperated from a Chloraminated Drinking Water Distribution System Simulator Subjected to Episodes of Nitrification.</title>
        <authorList>
            <person name="Gomez-Alvarez V."/>
            <person name="Revetta R.P."/>
        </authorList>
    </citation>
    <scope>NUCLEOTIDE SEQUENCE [LARGE SCALE GENOMIC DNA]</scope>
    <source>
        <strain evidence="2 4">H008</strain>
        <strain evidence="3 5">H076</strain>
    </source>
</reference>
<gene>
    <name evidence="2" type="ORF">AN908_12815</name>
    <name evidence="3" type="ORF">AN912_11015</name>
</gene>
<evidence type="ECO:0000313" key="2">
    <source>
        <dbReference type="EMBL" id="KPG11255.1"/>
    </source>
</evidence>
<proteinExistence type="predicted"/>
<dbReference type="AlphaFoldDB" id="A0A7V8RWK6"/>
<dbReference type="KEGG" id="miz:BAB75_01455"/>
<keyword evidence="5" id="KW-1185">Reference proteome</keyword>
<evidence type="ECO:0000313" key="4">
    <source>
        <dbReference type="Proteomes" id="UP000037843"/>
    </source>
</evidence>
<comment type="caution">
    <text evidence="2">The sequence shown here is derived from an EMBL/GenBank/DDBJ whole genome shotgun (WGS) entry which is preliminary data.</text>
</comment>
<dbReference type="Proteomes" id="UP000037962">
    <property type="component" value="Unassembled WGS sequence"/>
</dbReference>
<feature type="transmembrane region" description="Helical" evidence="1">
    <location>
        <begin position="21"/>
        <end position="40"/>
    </location>
</feature>